<keyword evidence="2" id="KW-0489">Methyltransferase</keyword>
<protein>
    <submittedName>
        <fullName evidence="2">5-methyltetrahydropteroyltriglutamate--homocysteine S-methyltransferase</fullName>
        <ecNumber evidence="2">2.1.1.14</ecNumber>
    </submittedName>
</protein>
<dbReference type="EMBL" id="DYYI01000049">
    <property type="protein sequence ID" value="HJE19626.1"/>
    <property type="molecule type" value="Genomic_DNA"/>
</dbReference>
<organism evidence="2 3">
    <name type="scientific">Aliicoccus persicus</name>
    <dbReference type="NCBI Taxonomy" id="930138"/>
    <lineage>
        <taxon>Bacteria</taxon>
        <taxon>Bacillati</taxon>
        <taxon>Bacillota</taxon>
        <taxon>Bacilli</taxon>
        <taxon>Bacillales</taxon>
        <taxon>Staphylococcaceae</taxon>
        <taxon>Aliicoccus</taxon>
    </lineage>
</organism>
<dbReference type="PANTHER" id="PTHR43844">
    <property type="entry name" value="METHIONINE SYNTHASE"/>
    <property type="match status" value="1"/>
</dbReference>
<name>A0A921DWW6_9STAP</name>
<gene>
    <name evidence="2" type="ORF">K8V35_04670</name>
</gene>
<dbReference type="GO" id="GO:0009086">
    <property type="term" value="P:methionine biosynthetic process"/>
    <property type="evidence" value="ECO:0007669"/>
    <property type="project" value="InterPro"/>
</dbReference>
<dbReference type="GO" id="GO:0008270">
    <property type="term" value="F:zinc ion binding"/>
    <property type="evidence" value="ECO:0007669"/>
    <property type="project" value="InterPro"/>
</dbReference>
<sequence length="374" mass="42746">MTVKNRVIAPFRYDFVGSFLRPDELKESRRAFENGEISSDELTDVEDKAIETLIEKQKALGLKSITDGEFRRSWWHLDFMWGLGGVEKTEVDHGYKFNAIETRAESARLTGKLSGSNHPFIDHFKFVKQFEDDNTIARQTIPAPAQFLSELYRPENIGSTEAVYPEKSELLKDIAVAYQTFIQELYDAGCRNLQLDDCTWGMIVDENYWKSRSDNVSVSELSREFVDLNNEAIRNRPSDLIVNTHVCRGNYRSQWASSGAYDTVADILFGEENVDGYYLEFDTERAGGFESLKKISGDKLVVLGLVSSKTRALEDKQEIIERIETAAQYIDKDRLCLSPQCGFASTEEGNELTEEEQWNKMKLVKEIAKEVWGN</sequence>
<reference evidence="2" key="1">
    <citation type="journal article" date="2021" name="PeerJ">
        <title>Extensive microbial diversity within the chicken gut microbiome revealed by metagenomics and culture.</title>
        <authorList>
            <person name="Gilroy R."/>
            <person name="Ravi A."/>
            <person name="Getino M."/>
            <person name="Pursley I."/>
            <person name="Horton D.L."/>
            <person name="Alikhan N.F."/>
            <person name="Baker D."/>
            <person name="Gharbi K."/>
            <person name="Hall N."/>
            <person name="Watson M."/>
            <person name="Adriaenssens E.M."/>
            <person name="Foster-Nyarko E."/>
            <person name="Jarju S."/>
            <person name="Secka A."/>
            <person name="Antonio M."/>
            <person name="Oren A."/>
            <person name="Chaudhuri R.R."/>
            <person name="La Ragione R."/>
            <person name="Hildebrand F."/>
            <person name="Pallen M.J."/>
        </authorList>
    </citation>
    <scope>NUCLEOTIDE SEQUENCE</scope>
    <source>
        <strain evidence="2">6019</strain>
    </source>
</reference>
<dbReference type="EC" id="2.1.1.14" evidence="2"/>
<dbReference type="SUPFAM" id="SSF51726">
    <property type="entry name" value="UROD/MetE-like"/>
    <property type="match status" value="1"/>
</dbReference>
<dbReference type="InterPro" id="IPR002629">
    <property type="entry name" value="Met_Synth_C/arc"/>
</dbReference>
<dbReference type="CDD" id="cd03311">
    <property type="entry name" value="CIMS_C_terminal_like"/>
    <property type="match status" value="1"/>
</dbReference>
<dbReference type="GO" id="GO:0032259">
    <property type="term" value="P:methylation"/>
    <property type="evidence" value="ECO:0007669"/>
    <property type="project" value="UniProtKB-KW"/>
</dbReference>
<dbReference type="NCBIfam" id="NF005085">
    <property type="entry name" value="PRK06520.1"/>
    <property type="match status" value="1"/>
</dbReference>
<dbReference type="Pfam" id="PF01717">
    <property type="entry name" value="Meth_synt_2"/>
    <property type="match status" value="1"/>
</dbReference>
<accession>A0A921DWW6</accession>
<feature type="domain" description="Cobalamin-independent methionine synthase MetE C-terminal/archaeal" evidence="1">
    <location>
        <begin position="167"/>
        <end position="347"/>
    </location>
</feature>
<keyword evidence="2" id="KW-0808">Transferase</keyword>
<evidence type="ECO:0000313" key="3">
    <source>
        <dbReference type="Proteomes" id="UP000763505"/>
    </source>
</evidence>
<dbReference type="Gene3D" id="3.20.20.210">
    <property type="match status" value="1"/>
</dbReference>
<dbReference type="AlphaFoldDB" id="A0A921DWW6"/>
<dbReference type="GO" id="GO:0003871">
    <property type="term" value="F:5-methyltetrahydropteroyltriglutamate-homocysteine S-methyltransferase activity"/>
    <property type="evidence" value="ECO:0007669"/>
    <property type="project" value="UniProtKB-EC"/>
</dbReference>
<proteinExistence type="predicted"/>
<comment type="caution">
    <text evidence="2">The sequence shown here is derived from an EMBL/GenBank/DDBJ whole genome shotgun (WGS) entry which is preliminary data.</text>
</comment>
<dbReference type="Proteomes" id="UP000763505">
    <property type="component" value="Unassembled WGS sequence"/>
</dbReference>
<evidence type="ECO:0000259" key="1">
    <source>
        <dbReference type="Pfam" id="PF01717"/>
    </source>
</evidence>
<reference evidence="2" key="2">
    <citation type="submission" date="2021-09" db="EMBL/GenBank/DDBJ databases">
        <authorList>
            <person name="Gilroy R."/>
        </authorList>
    </citation>
    <scope>NUCLEOTIDE SEQUENCE</scope>
    <source>
        <strain evidence="2">6019</strain>
    </source>
</reference>
<dbReference type="PANTHER" id="PTHR43844:SF1">
    <property type="entry name" value="METHIONINE SYNTHASE"/>
    <property type="match status" value="1"/>
</dbReference>
<dbReference type="InterPro" id="IPR038071">
    <property type="entry name" value="UROD/MetE-like_sf"/>
</dbReference>
<evidence type="ECO:0000313" key="2">
    <source>
        <dbReference type="EMBL" id="HJE19626.1"/>
    </source>
</evidence>